<name>A0A2D0JJ77_9GAMM</name>
<sequence length="103" mass="12123">MLLHCKNNNTLRVLERHSGSELRYNRQIFFANDDLTRIIKFVIKNSASETVPVGEYDEGLNENIILDALLKFSSAGIPFWFWGEYWNKKLENLVDNRAERDFL</sequence>
<accession>A0A2D0JJ77</accession>
<proteinExistence type="predicted"/>
<dbReference type="EMBL" id="NITZ01000054">
    <property type="protein sequence ID" value="PHM45230.1"/>
    <property type="molecule type" value="Genomic_DNA"/>
</dbReference>
<comment type="caution">
    <text evidence="1">The sequence shown here is derived from an EMBL/GenBank/DDBJ whole genome shotgun (WGS) entry which is preliminary data.</text>
</comment>
<dbReference type="Proteomes" id="UP000221980">
    <property type="component" value="Unassembled WGS sequence"/>
</dbReference>
<keyword evidence="2" id="KW-1185">Reference proteome</keyword>
<organism evidence="1 2">
    <name type="scientific">Xenorhabdus miraniensis</name>
    <dbReference type="NCBI Taxonomy" id="351674"/>
    <lineage>
        <taxon>Bacteria</taxon>
        <taxon>Pseudomonadati</taxon>
        <taxon>Pseudomonadota</taxon>
        <taxon>Gammaproteobacteria</taxon>
        <taxon>Enterobacterales</taxon>
        <taxon>Morganellaceae</taxon>
        <taxon>Xenorhabdus</taxon>
    </lineage>
</organism>
<reference evidence="1 2" key="1">
    <citation type="journal article" date="2017" name="Nat. Microbiol.">
        <title>Natural product diversity associated with the nematode symbionts Photorhabdus and Xenorhabdus.</title>
        <authorList>
            <person name="Tobias N.J."/>
            <person name="Wolff H."/>
            <person name="Djahanschiri B."/>
            <person name="Grundmann F."/>
            <person name="Kronenwerth M."/>
            <person name="Shi Y.M."/>
            <person name="Simonyi S."/>
            <person name="Grun P."/>
            <person name="Shapiro-Ilan D."/>
            <person name="Pidot S.J."/>
            <person name="Stinear T.P."/>
            <person name="Ebersberger I."/>
            <person name="Bode H.B."/>
        </authorList>
    </citation>
    <scope>NUCLEOTIDE SEQUENCE [LARGE SCALE GENOMIC DNA]</scope>
    <source>
        <strain evidence="1 2">DSM 17902</strain>
    </source>
</reference>
<gene>
    <name evidence="1" type="ORF">Xmir_04340</name>
</gene>
<dbReference type="OrthoDB" id="7066440at2"/>
<evidence type="ECO:0000313" key="2">
    <source>
        <dbReference type="Proteomes" id="UP000221980"/>
    </source>
</evidence>
<evidence type="ECO:0000313" key="1">
    <source>
        <dbReference type="EMBL" id="PHM45230.1"/>
    </source>
</evidence>
<dbReference type="RefSeq" id="WP_099116059.1">
    <property type="nucleotide sequence ID" value="NZ_CAWNQI010000089.1"/>
</dbReference>
<dbReference type="AlphaFoldDB" id="A0A2D0JJ77"/>
<protein>
    <submittedName>
        <fullName evidence="1">Uncharacterized protein</fullName>
    </submittedName>
</protein>